<dbReference type="Proteomes" id="UP000284706">
    <property type="component" value="Unassembled WGS sequence"/>
</dbReference>
<dbReference type="AlphaFoldDB" id="A0A409YVJ7"/>
<evidence type="ECO:0000313" key="3">
    <source>
        <dbReference type="Proteomes" id="UP000284706"/>
    </source>
</evidence>
<dbReference type="InParanoid" id="A0A409YVJ7"/>
<dbReference type="OrthoDB" id="514070at2759"/>
<evidence type="ECO:0000256" key="1">
    <source>
        <dbReference type="SAM" id="MobiDB-lite"/>
    </source>
</evidence>
<protein>
    <submittedName>
        <fullName evidence="2">Uncharacterized protein</fullName>
    </submittedName>
</protein>
<keyword evidence="3" id="KW-1185">Reference proteome</keyword>
<feature type="compositionally biased region" description="Polar residues" evidence="1">
    <location>
        <begin position="356"/>
        <end position="367"/>
    </location>
</feature>
<comment type="caution">
    <text evidence="2">The sequence shown here is derived from an EMBL/GenBank/DDBJ whole genome shotgun (WGS) entry which is preliminary data.</text>
</comment>
<gene>
    <name evidence="2" type="ORF">CVT26_005242</name>
</gene>
<feature type="compositionally biased region" description="Low complexity" evidence="1">
    <location>
        <begin position="92"/>
        <end position="128"/>
    </location>
</feature>
<name>A0A409YVJ7_9AGAR</name>
<feature type="region of interest" description="Disordered" evidence="1">
    <location>
        <begin position="89"/>
        <end position="153"/>
    </location>
</feature>
<accession>A0A409YVJ7</accession>
<organism evidence="2 3">
    <name type="scientific">Gymnopilus dilepis</name>
    <dbReference type="NCBI Taxonomy" id="231916"/>
    <lineage>
        <taxon>Eukaryota</taxon>
        <taxon>Fungi</taxon>
        <taxon>Dikarya</taxon>
        <taxon>Basidiomycota</taxon>
        <taxon>Agaricomycotina</taxon>
        <taxon>Agaricomycetes</taxon>
        <taxon>Agaricomycetidae</taxon>
        <taxon>Agaricales</taxon>
        <taxon>Agaricineae</taxon>
        <taxon>Hymenogastraceae</taxon>
        <taxon>Gymnopilus</taxon>
    </lineage>
</organism>
<proteinExistence type="predicted"/>
<dbReference type="EMBL" id="NHYE01000195">
    <property type="protein sequence ID" value="PPR07041.1"/>
    <property type="molecule type" value="Genomic_DNA"/>
</dbReference>
<feature type="region of interest" description="Disordered" evidence="1">
    <location>
        <begin position="352"/>
        <end position="376"/>
    </location>
</feature>
<sequence>MSSDDTKIPLPAYLKLFTSNTIPMPKAMAIAGKMLICYKEYNTRTTLTQLTDVKLNAAGIDSQEDRKLILTALRKAGYAYKGKPLSKAKILPSPSTEASTSQQSTSAAEIKDLSPAAARSSSTSSPKTPTRRKRKRLDANENEFLPSGPSEEVEDFGTLEFNEVLDEETLKGKATLINRAPVMMAWAMYVAERMHFTRAEALSIASVYTEMNAVTKGVSLGIYTKEHDRGREASRDGSQPYVELIGRRPLYRTQGGQWRALSNGSPVVPSVAFSYITRSFRQTTPYIMGALKLLAESYTSEELNQKAWSLYADFRPEVNEWGKRSEVKCLVILGLRKQKRIEDDLHPVNVDKPVVNQESVPENASSSDEQKAKRPRFLTVEEYEAALDLDTTFDDVNLDLS</sequence>
<reference evidence="2 3" key="1">
    <citation type="journal article" date="2018" name="Evol. Lett.">
        <title>Horizontal gene cluster transfer increased hallucinogenic mushroom diversity.</title>
        <authorList>
            <person name="Reynolds H.T."/>
            <person name="Vijayakumar V."/>
            <person name="Gluck-Thaler E."/>
            <person name="Korotkin H.B."/>
            <person name="Matheny P.B."/>
            <person name="Slot J.C."/>
        </authorList>
    </citation>
    <scope>NUCLEOTIDE SEQUENCE [LARGE SCALE GENOMIC DNA]</scope>
    <source>
        <strain evidence="2 3">SRW20</strain>
    </source>
</reference>
<evidence type="ECO:0000313" key="2">
    <source>
        <dbReference type="EMBL" id="PPR07041.1"/>
    </source>
</evidence>